<evidence type="ECO:0000256" key="4">
    <source>
        <dbReference type="ARBA" id="ARBA00022692"/>
    </source>
</evidence>
<evidence type="ECO:0000313" key="9">
    <source>
        <dbReference type="EMBL" id="SEH10245.1"/>
    </source>
</evidence>
<dbReference type="InterPro" id="IPR050321">
    <property type="entry name" value="Glycosyltr_2/OpgH_subfam"/>
</dbReference>
<keyword evidence="4 7" id="KW-0812">Transmembrane</keyword>
<dbReference type="InterPro" id="IPR029044">
    <property type="entry name" value="Nucleotide-diphossugar_trans"/>
</dbReference>
<evidence type="ECO:0000256" key="2">
    <source>
        <dbReference type="ARBA" id="ARBA00022676"/>
    </source>
</evidence>
<keyword evidence="5 7" id="KW-1133">Transmembrane helix</keyword>
<dbReference type="CDD" id="cd06421">
    <property type="entry name" value="CESA_CelA_like"/>
    <property type="match status" value="1"/>
</dbReference>
<dbReference type="STRING" id="29539.SAMN02745716_0092"/>
<feature type="transmembrane region" description="Helical" evidence="7">
    <location>
        <begin position="64"/>
        <end position="84"/>
    </location>
</feature>
<evidence type="ECO:0000256" key="1">
    <source>
        <dbReference type="ARBA" id="ARBA00004141"/>
    </source>
</evidence>
<dbReference type="PANTHER" id="PTHR43867:SF2">
    <property type="entry name" value="CELLULOSE SYNTHASE CATALYTIC SUBUNIT A [UDP-FORMING]"/>
    <property type="match status" value="1"/>
</dbReference>
<accession>A0A1H6FK86</accession>
<dbReference type="Gene3D" id="3.90.550.10">
    <property type="entry name" value="Spore Coat Polysaccharide Biosynthesis Protein SpsA, Chain A"/>
    <property type="match status" value="1"/>
</dbReference>
<dbReference type="EMBL" id="FNWJ01000001">
    <property type="protein sequence ID" value="SEH10245.1"/>
    <property type="molecule type" value="Genomic_DNA"/>
</dbReference>
<evidence type="ECO:0000259" key="8">
    <source>
        <dbReference type="Pfam" id="PF13632"/>
    </source>
</evidence>
<evidence type="ECO:0000256" key="5">
    <source>
        <dbReference type="ARBA" id="ARBA00022989"/>
    </source>
</evidence>
<proteinExistence type="predicted"/>
<keyword evidence="10" id="KW-1185">Reference proteome</keyword>
<evidence type="ECO:0000256" key="6">
    <source>
        <dbReference type="ARBA" id="ARBA00023136"/>
    </source>
</evidence>
<name>A0A1H6FK86_THEAL</name>
<evidence type="ECO:0000256" key="7">
    <source>
        <dbReference type="SAM" id="Phobius"/>
    </source>
</evidence>
<protein>
    <submittedName>
        <fullName evidence="9">Cellulose synthase (UDP-forming)</fullName>
    </submittedName>
</protein>
<evidence type="ECO:0000313" key="10">
    <source>
        <dbReference type="Proteomes" id="UP000222056"/>
    </source>
</evidence>
<feature type="transmembrane region" description="Helical" evidence="7">
    <location>
        <begin position="455"/>
        <end position="479"/>
    </location>
</feature>
<organism evidence="9 10">
    <name type="scientific">Thermoleophilum album</name>
    <dbReference type="NCBI Taxonomy" id="29539"/>
    <lineage>
        <taxon>Bacteria</taxon>
        <taxon>Bacillati</taxon>
        <taxon>Actinomycetota</taxon>
        <taxon>Thermoleophilia</taxon>
        <taxon>Thermoleophilales</taxon>
        <taxon>Thermoleophilaceae</taxon>
        <taxon>Thermoleophilum</taxon>
    </lineage>
</organism>
<dbReference type="InterPro" id="IPR001173">
    <property type="entry name" value="Glyco_trans_2-like"/>
</dbReference>
<dbReference type="SUPFAM" id="SSF53448">
    <property type="entry name" value="Nucleotide-diphospho-sugar transferases"/>
    <property type="match status" value="1"/>
</dbReference>
<feature type="transmembrane region" description="Helical" evidence="7">
    <location>
        <begin position="485"/>
        <end position="504"/>
    </location>
</feature>
<dbReference type="GO" id="GO:0005886">
    <property type="term" value="C:plasma membrane"/>
    <property type="evidence" value="ECO:0007669"/>
    <property type="project" value="TreeGrafter"/>
</dbReference>
<comment type="subcellular location">
    <subcellularLocation>
        <location evidence="1">Membrane</location>
        <topology evidence="1">Multi-pass membrane protein</topology>
    </subcellularLocation>
</comment>
<dbReference type="PANTHER" id="PTHR43867">
    <property type="entry name" value="CELLULOSE SYNTHASE CATALYTIC SUBUNIT A [UDP-FORMING]"/>
    <property type="match status" value="1"/>
</dbReference>
<sequence length="539" mass="58156">MPAGPRPDESASKVSVPALTPAAAGPPAPVNRWVTAIWVVFGVASLVYYLQWLLQPERVGVAPLYALLVAADLFNAFHALSFWATCVRDRRRERSCEPLPGKPRVDVFVPTVDEPLPILERTLRAARAMRGAQVRVVVLDDGSRPAVRQLAERLGIDYLARRERWGAKAGNLNTALAATADDGAPLFCVFDCDHAPLPNFLERTLPQFDDPTVAIVQTPQVYGNLHSGPLTAAAAEQQALFFGPIMRGRDAYGASFCCGTNFVARRDAVMAVGGFPEDSLTEDIVLSTRLQARGLRTVYVDEPLAVGLGPEDLASYCSQQLRWATGCLELLVRRPGLWRSLPRQVRWQLLIATSYWLTGCTVAVYLTLPVLRLAFGWQAIGDDAAGFFTHFVPYFVTCVVNLGRLSEGIYTFRALALSWATCWIHPLALARALVGRRLQFRVTPKEGHAGLPLRLVAPVVVWPTAFLAAAVYACAGGVTPGELNNVAFGAVGSALVLAGLAIAWRQSRALARSRSPEQAASPATAVPAASELAATAAVD</sequence>
<feature type="domain" description="Glycosyltransferase 2-like" evidence="8">
    <location>
        <begin position="189"/>
        <end position="378"/>
    </location>
</feature>
<dbReference type="Proteomes" id="UP000222056">
    <property type="component" value="Unassembled WGS sequence"/>
</dbReference>
<feature type="transmembrane region" description="Helical" evidence="7">
    <location>
        <begin position="33"/>
        <end position="52"/>
    </location>
</feature>
<dbReference type="GO" id="GO:0016758">
    <property type="term" value="F:hexosyltransferase activity"/>
    <property type="evidence" value="ECO:0007669"/>
    <property type="project" value="TreeGrafter"/>
</dbReference>
<feature type="transmembrane region" description="Helical" evidence="7">
    <location>
        <begin position="349"/>
        <end position="368"/>
    </location>
</feature>
<reference evidence="10" key="1">
    <citation type="submission" date="2016-10" db="EMBL/GenBank/DDBJ databases">
        <authorList>
            <person name="Varghese N."/>
            <person name="Submissions S."/>
        </authorList>
    </citation>
    <scope>NUCLEOTIDE SEQUENCE [LARGE SCALE GENOMIC DNA]</scope>
    <source>
        <strain evidence="10">ATCC 35263</strain>
    </source>
</reference>
<dbReference type="AlphaFoldDB" id="A0A1H6FK86"/>
<evidence type="ECO:0000256" key="3">
    <source>
        <dbReference type="ARBA" id="ARBA00022679"/>
    </source>
</evidence>
<keyword evidence="3" id="KW-0808">Transferase</keyword>
<gene>
    <name evidence="9" type="ORF">SAMN02745716_0092</name>
</gene>
<keyword evidence="2" id="KW-0328">Glycosyltransferase</keyword>
<dbReference type="Pfam" id="PF13632">
    <property type="entry name" value="Glyco_trans_2_3"/>
    <property type="match status" value="1"/>
</dbReference>
<keyword evidence="6 7" id="KW-0472">Membrane</keyword>